<dbReference type="GO" id="GO:0007189">
    <property type="term" value="P:adenylate cyclase-activating G protein-coupled receptor signaling pathway"/>
    <property type="evidence" value="ECO:0007669"/>
    <property type="project" value="TreeGrafter"/>
</dbReference>
<evidence type="ECO:0000259" key="9">
    <source>
        <dbReference type="Pfam" id="PF11970"/>
    </source>
</evidence>
<feature type="region of interest" description="Disordered" evidence="6">
    <location>
        <begin position="551"/>
        <end position="624"/>
    </location>
</feature>
<dbReference type="GO" id="GO:0005886">
    <property type="term" value="C:plasma membrane"/>
    <property type="evidence" value="ECO:0007669"/>
    <property type="project" value="TreeGrafter"/>
</dbReference>
<feature type="transmembrane region" description="Helical" evidence="7">
    <location>
        <begin position="177"/>
        <end position="196"/>
    </location>
</feature>
<name>A0AAN6H0J9_9PEZI</name>
<evidence type="ECO:0000256" key="7">
    <source>
        <dbReference type="SAM" id="Phobius"/>
    </source>
</evidence>
<evidence type="ECO:0000313" key="10">
    <source>
        <dbReference type="EMBL" id="KAK0951888.1"/>
    </source>
</evidence>
<dbReference type="Pfam" id="PF11710">
    <property type="entry name" value="Git3"/>
    <property type="match status" value="1"/>
</dbReference>
<feature type="domain" description="Glucose receptor Git3-like N-terminal" evidence="8">
    <location>
        <begin position="57"/>
        <end position="250"/>
    </location>
</feature>
<keyword evidence="11" id="KW-1185">Reference proteome</keyword>
<feature type="transmembrane region" description="Helical" evidence="7">
    <location>
        <begin position="457"/>
        <end position="476"/>
    </location>
</feature>
<feature type="region of interest" description="Disordered" evidence="6">
    <location>
        <begin position="290"/>
        <end position="336"/>
    </location>
</feature>
<keyword evidence="4 7" id="KW-0472">Membrane</keyword>
<comment type="subcellular location">
    <subcellularLocation>
        <location evidence="1">Membrane</location>
        <topology evidence="1">Multi-pass membrane protein</topology>
    </subcellularLocation>
</comment>
<accession>A0AAN6H0J9</accession>
<evidence type="ECO:0000313" key="11">
    <source>
        <dbReference type="Proteomes" id="UP001175353"/>
    </source>
</evidence>
<feature type="coiled-coil region" evidence="5">
    <location>
        <begin position="630"/>
        <end position="657"/>
    </location>
</feature>
<keyword evidence="10" id="KW-0675">Receptor</keyword>
<feature type="compositionally biased region" description="Low complexity" evidence="6">
    <location>
        <begin position="588"/>
        <end position="599"/>
    </location>
</feature>
<evidence type="ECO:0000256" key="2">
    <source>
        <dbReference type="ARBA" id="ARBA00022692"/>
    </source>
</evidence>
<evidence type="ECO:0000256" key="3">
    <source>
        <dbReference type="ARBA" id="ARBA00022989"/>
    </source>
</evidence>
<keyword evidence="5" id="KW-0175">Coiled coil</keyword>
<feature type="transmembrane region" description="Helical" evidence="7">
    <location>
        <begin position="496"/>
        <end position="515"/>
    </location>
</feature>
<dbReference type="GO" id="GO:0004930">
    <property type="term" value="F:G protein-coupled receptor activity"/>
    <property type="evidence" value="ECO:0007669"/>
    <property type="project" value="TreeGrafter"/>
</dbReference>
<dbReference type="PANTHER" id="PTHR23112:SF37">
    <property type="entry name" value="G PROTEIN-COUPLED RECEPTOR GPR1"/>
    <property type="match status" value="1"/>
</dbReference>
<sequence>MATLDTDPATWVLPLDLFKASLSLRDYLPIRHMAVSGLDRAMSVNASAILAYEQRHQIQVVATVTSTVSITASLLAIYWFCLMRRNFRRDLVLLLIMGDFWKSFVYLLYATATFARGQLQTTSGFCQVGGYMLTAGIEACDIAILLMGLHMSLQIFPPSRPFLARILGHDGLYRIRYWVFAAWFIIPNIMASLAFLNPGPAFQAAGAFCYLPIRPYWYRLALSWIPRYLIWIFVMGVAIRIYRHVGNEFQVFGQEKDRSTSLNMPGESSVKRALATQALVSARRKSMAQAAAIDLEKQDPEESPAPGDTSTLRRKSLGDSRYPPPDSSLSIPYTASRRPSAPGWSAAFAFPIEQPPAGSQSLHGASVSRRGSHQIALGVQAEDFAAGPSSADLARHRPSVVTLASIISSTAPSFTSIPVLPSIQEDKRTSASFGSTTACDATKNVVQNRRQAIQRQLRLLFIYPVTYIIIWIIPFINHSFNYSDYYAQHPFFALNVLNTFCQCFLGFADVCVFCWREKPWRHVPGSDGTFLGSFCFWRFWRSESFVRRLSKAPSDVPDGGPIGDTEKSSSQAGLLGAVKRWSQHRTDSSSTRQTQSAASVDGSSRVRPLSHRRTPSGGSDRKHLEIEHAHQRLALERAEWQANARNLEQKREEVAGLPAVPSPTRKEWWDAQVGFESSVDIKRFEDTGHEDS</sequence>
<dbReference type="InterPro" id="IPR023041">
    <property type="entry name" value="Glucose_rcpt_Git3-like_N"/>
</dbReference>
<keyword evidence="3 7" id="KW-1133">Transmembrane helix</keyword>
<organism evidence="10 11">
    <name type="scientific">Friedmanniomyces endolithicus</name>
    <dbReference type="NCBI Taxonomy" id="329885"/>
    <lineage>
        <taxon>Eukaryota</taxon>
        <taxon>Fungi</taxon>
        <taxon>Dikarya</taxon>
        <taxon>Ascomycota</taxon>
        <taxon>Pezizomycotina</taxon>
        <taxon>Dothideomycetes</taxon>
        <taxon>Dothideomycetidae</taxon>
        <taxon>Mycosphaerellales</taxon>
        <taxon>Teratosphaeriaceae</taxon>
        <taxon>Friedmanniomyces</taxon>
    </lineage>
</organism>
<evidence type="ECO:0000259" key="8">
    <source>
        <dbReference type="Pfam" id="PF11710"/>
    </source>
</evidence>
<gene>
    <name evidence="10" type="primary">GPR1_3</name>
    <name evidence="10" type="ORF">LTR91_024724</name>
</gene>
<evidence type="ECO:0000256" key="1">
    <source>
        <dbReference type="ARBA" id="ARBA00004141"/>
    </source>
</evidence>
<feature type="transmembrane region" description="Helical" evidence="7">
    <location>
        <begin position="131"/>
        <end position="156"/>
    </location>
</feature>
<dbReference type="PANTHER" id="PTHR23112">
    <property type="entry name" value="G PROTEIN-COUPLED RECEPTOR 157-RELATED"/>
    <property type="match status" value="1"/>
</dbReference>
<feature type="transmembrane region" description="Helical" evidence="7">
    <location>
        <begin position="216"/>
        <end position="239"/>
    </location>
</feature>
<dbReference type="SUPFAM" id="SSF81321">
    <property type="entry name" value="Family A G protein-coupled receptor-like"/>
    <property type="match status" value="1"/>
</dbReference>
<feature type="transmembrane region" description="Helical" evidence="7">
    <location>
        <begin position="92"/>
        <end position="111"/>
    </location>
</feature>
<dbReference type="EMBL" id="JAUJLE010000655">
    <property type="protein sequence ID" value="KAK0951888.1"/>
    <property type="molecule type" value="Genomic_DNA"/>
</dbReference>
<evidence type="ECO:0000256" key="5">
    <source>
        <dbReference type="SAM" id="Coils"/>
    </source>
</evidence>
<feature type="transmembrane region" description="Helical" evidence="7">
    <location>
        <begin position="60"/>
        <end position="80"/>
    </location>
</feature>
<dbReference type="AlphaFoldDB" id="A0AAN6H0J9"/>
<dbReference type="Pfam" id="PF11970">
    <property type="entry name" value="GPR_Gpa2_C"/>
    <property type="match status" value="1"/>
</dbReference>
<evidence type="ECO:0000256" key="4">
    <source>
        <dbReference type="ARBA" id="ARBA00023136"/>
    </source>
</evidence>
<dbReference type="InterPro" id="IPR022596">
    <property type="entry name" value="GPR1/2/3_C"/>
</dbReference>
<keyword evidence="2 7" id="KW-0812">Transmembrane</keyword>
<reference evidence="10" key="1">
    <citation type="submission" date="2023-06" db="EMBL/GenBank/DDBJ databases">
        <title>Black Yeasts Isolated from many extreme environments.</title>
        <authorList>
            <person name="Coleine C."/>
            <person name="Stajich J.E."/>
            <person name="Selbmann L."/>
        </authorList>
    </citation>
    <scope>NUCLEOTIDE SEQUENCE</scope>
    <source>
        <strain evidence="10">CCFEE 5200</strain>
    </source>
</reference>
<dbReference type="Proteomes" id="UP001175353">
    <property type="component" value="Unassembled WGS sequence"/>
</dbReference>
<evidence type="ECO:0000256" key="6">
    <source>
        <dbReference type="SAM" id="MobiDB-lite"/>
    </source>
</evidence>
<proteinExistence type="predicted"/>
<protein>
    <submittedName>
        <fullName evidence="10">G protein-coupled receptor gpr1</fullName>
    </submittedName>
</protein>
<comment type="caution">
    <text evidence="10">The sequence shown here is derived from an EMBL/GenBank/DDBJ whole genome shotgun (WGS) entry which is preliminary data.</text>
</comment>
<feature type="domain" description="G protein-coupled receptor GPR1/2/3 C-terminal" evidence="9">
    <location>
        <begin position="448"/>
        <end position="522"/>
    </location>
</feature>